<accession>A0A8S5T5B1</accession>
<proteinExistence type="predicted"/>
<name>A0A8S5T5B1_9CAUD</name>
<evidence type="ECO:0000313" key="1">
    <source>
        <dbReference type="EMBL" id="DAF58533.1"/>
    </source>
</evidence>
<dbReference type="EMBL" id="BK032754">
    <property type="protein sequence ID" value="DAF58533.1"/>
    <property type="molecule type" value="Genomic_DNA"/>
</dbReference>
<reference evidence="1" key="1">
    <citation type="journal article" date="2021" name="Proc. Natl. Acad. Sci. U.S.A.">
        <title>A Catalog of Tens of Thousands of Viruses from Human Metagenomes Reveals Hidden Associations with Chronic Diseases.</title>
        <authorList>
            <person name="Tisza M.J."/>
            <person name="Buck C.B."/>
        </authorList>
    </citation>
    <scope>NUCLEOTIDE SEQUENCE</scope>
    <source>
        <strain evidence="1">Ct7GD8</strain>
    </source>
</reference>
<protein>
    <submittedName>
        <fullName evidence="1">Uncharacterized protein</fullName>
    </submittedName>
</protein>
<organism evidence="1">
    <name type="scientific">Siphoviridae sp. ct7GD8</name>
    <dbReference type="NCBI Taxonomy" id="2827785"/>
    <lineage>
        <taxon>Viruses</taxon>
        <taxon>Duplodnaviria</taxon>
        <taxon>Heunggongvirae</taxon>
        <taxon>Uroviricota</taxon>
        <taxon>Caudoviricetes</taxon>
    </lineage>
</organism>
<sequence length="61" mass="6813">MQSGTGKGNESQTVRRFCVLFGSFLFGKTCEFSADFIKIWLSASLKVQTGGSWRRPKKPIP</sequence>